<dbReference type="AlphaFoldDB" id="A0AAP0QUA9"/>
<reference evidence="3 4" key="1">
    <citation type="submission" date="2024-05" db="EMBL/GenBank/DDBJ databases">
        <title>Haplotype-resolved chromosome-level genome assembly of Huyou (Citrus changshanensis).</title>
        <authorList>
            <person name="Miao C."/>
            <person name="Chen W."/>
            <person name="Wu Y."/>
            <person name="Wang L."/>
            <person name="Zhao S."/>
            <person name="Grierson D."/>
            <person name="Xu C."/>
            <person name="Chen K."/>
        </authorList>
    </citation>
    <scope>NUCLEOTIDE SEQUENCE [LARGE SCALE GENOMIC DNA]</scope>
    <source>
        <strain evidence="3">01-14</strain>
        <tissue evidence="3">Leaf</tissue>
    </source>
</reference>
<proteinExistence type="predicted"/>
<feature type="transmembrane region" description="Helical" evidence="2">
    <location>
        <begin position="30"/>
        <end position="55"/>
    </location>
</feature>
<evidence type="ECO:0000256" key="2">
    <source>
        <dbReference type="SAM" id="Phobius"/>
    </source>
</evidence>
<keyword evidence="4" id="KW-1185">Reference proteome</keyword>
<feature type="compositionally biased region" description="Polar residues" evidence="1">
    <location>
        <begin position="12"/>
        <end position="21"/>
    </location>
</feature>
<feature type="region of interest" description="Disordered" evidence="1">
    <location>
        <begin position="1"/>
        <end position="24"/>
    </location>
</feature>
<gene>
    <name evidence="3" type="ORF">WN944_007345</name>
</gene>
<dbReference type="PANTHER" id="PTHR46285:SF7">
    <property type="entry name" value="OS06G0238900 PROTEIN"/>
    <property type="match status" value="1"/>
</dbReference>
<accession>A0AAP0QUA9</accession>
<feature type="transmembrane region" description="Helical" evidence="2">
    <location>
        <begin position="67"/>
        <end position="89"/>
    </location>
</feature>
<protein>
    <submittedName>
        <fullName evidence="3">Uncharacterized protein</fullName>
    </submittedName>
</protein>
<evidence type="ECO:0000313" key="4">
    <source>
        <dbReference type="Proteomes" id="UP001428341"/>
    </source>
</evidence>
<dbReference type="PANTHER" id="PTHR46285">
    <property type="entry name" value="PROTEINASE INHIBITOR I4, SERPIN (DUF716)-RELATED"/>
    <property type="match status" value="1"/>
</dbReference>
<keyword evidence="2" id="KW-0472">Membrane</keyword>
<dbReference type="EMBL" id="JBCGBO010000003">
    <property type="protein sequence ID" value="KAK9215340.1"/>
    <property type="molecule type" value="Genomic_DNA"/>
</dbReference>
<dbReference type="Proteomes" id="UP001428341">
    <property type="component" value="Unassembled WGS sequence"/>
</dbReference>
<keyword evidence="2" id="KW-1133">Transmembrane helix</keyword>
<sequence length="119" mass="13106">MSTQDEIVDPSSPLTEASPTPRTKKKQKQVFFFLSFVFVLVLSLLVILNSLVSVFKAVGLNGKVGSVLQFQVLAIASLFFLYSALVLFMNLKNSLSLPKVVLDLIVLFGFVEEFNIGCT</sequence>
<organism evidence="3 4">
    <name type="scientific">Citrus x changshan-huyou</name>
    <dbReference type="NCBI Taxonomy" id="2935761"/>
    <lineage>
        <taxon>Eukaryota</taxon>
        <taxon>Viridiplantae</taxon>
        <taxon>Streptophyta</taxon>
        <taxon>Embryophyta</taxon>
        <taxon>Tracheophyta</taxon>
        <taxon>Spermatophyta</taxon>
        <taxon>Magnoliopsida</taxon>
        <taxon>eudicotyledons</taxon>
        <taxon>Gunneridae</taxon>
        <taxon>Pentapetalae</taxon>
        <taxon>rosids</taxon>
        <taxon>malvids</taxon>
        <taxon>Sapindales</taxon>
        <taxon>Rutaceae</taxon>
        <taxon>Aurantioideae</taxon>
        <taxon>Citrus</taxon>
    </lineage>
</organism>
<evidence type="ECO:0000313" key="3">
    <source>
        <dbReference type="EMBL" id="KAK9215340.1"/>
    </source>
</evidence>
<comment type="caution">
    <text evidence="3">The sequence shown here is derived from an EMBL/GenBank/DDBJ whole genome shotgun (WGS) entry which is preliminary data.</text>
</comment>
<name>A0AAP0QUA9_9ROSI</name>
<evidence type="ECO:0000256" key="1">
    <source>
        <dbReference type="SAM" id="MobiDB-lite"/>
    </source>
</evidence>
<keyword evidence="2" id="KW-0812">Transmembrane</keyword>